<sequence>MNKKFRLIWVTFLLSIKALYGQTFEVKQESYIVRSNHGYWAKQVTSLSSLPEKIQRTLRVVLTEKLGKPLYDKLSFVDGQVVDLENHFASSLPSGRIIPKYDLIFVLSDTTLGIQAYYLNVDLDTYGQVLSMNWPSERVEKYEFASIKEVHDFALQYGKKHKLNTKSMCVDLEYEKATDSLYWRITYKESYKEKWGYGDIYIQLKLDSLRLIGEYRTPKMTYH</sequence>
<name>A0ABT8RJ84_9BACT</name>
<dbReference type="EMBL" id="JAUKPO010000051">
    <property type="protein sequence ID" value="MDO1451288.1"/>
    <property type="molecule type" value="Genomic_DNA"/>
</dbReference>
<dbReference type="Proteomes" id="UP001168528">
    <property type="component" value="Unassembled WGS sequence"/>
</dbReference>
<evidence type="ECO:0000313" key="2">
    <source>
        <dbReference type="Proteomes" id="UP001168528"/>
    </source>
</evidence>
<comment type="caution">
    <text evidence="1">The sequence shown here is derived from an EMBL/GenBank/DDBJ whole genome shotgun (WGS) entry which is preliminary data.</text>
</comment>
<keyword evidence="2" id="KW-1185">Reference proteome</keyword>
<dbReference type="RefSeq" id="WP_302042087.1">
    <property type="nucleotide sequence ID" value="NZ_JAUKPO010000051.1"/>
</dbReference>
<reference evidence="1" key="1">
    <citation type="submission" date="2023-07" db="EMBL/GenBank/DDBJ databases">
        <title>The genome sequence of Rhodocytophaga aerolata KACC 12507.</title>
        <authorList>
            <person name="Zhang X."/>
        </authorList>
    </citation>
    <scope>NUCLEOTIDE SEQUENCE</scope>
    <source>
        <strain evidence="1">KACC 12507</strain>
    </source>
</reference>
<accession>A0ABT8RJ84</accession>
<evidence type="ECO:0000313" key="1">
    <source>
        <dbReference type="EMBL" id="MDO1451288.1"/>
    </source>
</evidence>
<gene>
    <name evidence="1" type="ORF">Q0590_33750</name>
</gene>
<proteinExistence type="predicted"/>
<organism evidence="1 2">
    <name type="scientific">Rhodocytophaga aerolata</name>
    <dbReference type="NCBI Taxonomy" id="455078"/>
    <lineage>
        <taxon>Bacteria</taxon>
        <taxon>Pseudomonadati</taxon>
        <taxon>Bacteroidota</taxon>
        <taxon>Cytophagia</taxon>
        <taxon>Cytophagales</taxon>
        <taxon>Rhodocytophagaceae</taxon>
        <taxon>Rhodocytophaga</taxon>
    </lineage>
</organism>
<protein>
    <submittedName>
        <fullName evidence="1">Uncharacterized protein</fullName>
    </submittedName>
</protein>